<dbReference type="RefSeq" id="WP_153026876.1">
    <property type="nucleotide sequence ID" value="NZ_WIAO01000028.1"/>
</dbReference>
<feature type="compositionally biased region" description="Polar residues" evidence="6">
    <location>
        <begin position="9"/>
        <end position="19"/>
    </location>
</feature>
<dbReference type="GO" id="GO:0005886">
    <property type="term" value="C:plasma membrane"/>
    <property type="evidence" value="ECO:0007669"/>
    <property type="project" value="UniProtKB-SubCell"/>
</dbReference>
<dbReference type="InterPro" id="IPR000731">
    <property type="entry name" value="SSD"/>
</dbReference>
<name>A0A6L5GDM1_9ACTN</name>
<reference evidence="9 10" key="1">
    <citation type="submission" date="2019-10" db="EMBL/GenBank/DDBJ databases">
        <title>Glycomyces albidus sp. nov., a novel actinomycete isolated from rhizosphere soil of wheat (Triticum aestivum L.).</title>
        <authorList>
            <person name="Qian L."/>
        </authorList>
    </citation>
    <scope>NUCLEOTIDE SEQUENCE [LARGE SCALE GENOMIC DNA]</scope>
    <source>
        <strain evidence="9 10">NEAU-7082</strain>
    </source>
</reference>
<feature type="domain" description="SSD" evidence="8">
    <location>
        <begin position="242"/>
        <end position="367"/>
    </location>
</feature>
<dbReference type="PROSITE" id="PS50156">
    <property type="entry name" value="SSD"/>
    <property type="match status" value="1"/>
</dbReference>
<sequence>MREIPRTAPTRTGKQTVLSDITAGPRAPHRPKARRGAVAAVADWSARHRTLAIGGWLALIALAVLSGALPLGDGADARDPGEAGTAEAVIDARGGYAVRENVLIRPADGDYADDPAARDAVGDLVAALAALPDAVEDIGSPLSEDGDRWIAEDGSAALVTFAIRGPDAAYEANADAALDAVAGVRAEHPGTDVLQAGDATLSGAVDDGIKDDMKRAETTSLPLTVLVLLAVFGSLVAAGIPLLLAATSVAGAFGLLGLLGHWVPFNSAASAIVLLIGMAVGIDYSLFYLRRFREERSAGRGSRDALRATAATSGHVIAASGLTVMACMTGLLVTGIDVLKGLALGTVLVVGLAVLGSVTVLPALLATLRHRVDAARLPWIGKRRIDPGPSRFWGRVAAAAVRRPLATGGLAAVALLLAAVPMLGLRLQDAAVTASLPPGTSAAVDAATEMQRHFPGSATAARVAVTGLDGPELDAALDRLHAAAAASEGRLLEPITVTELDGAAVVRVPLAGAVTGPEADDALAHLRETALPAAFGTADTAVTGKTALPHDFTRQLQARTPYTVALILLLAFALLAAAFRSWTIPLASIALNLLSIGAACGVLIWVFQDGHLEGLLGFTSYGGVVSWIPLFMFVILFGLSMDYHIFVLSRVQERRRAGAANRDAIVGGTAASAGVVSSAALIMTGVFSVFVTLSAIEYKMLGLGMALAILIDATLVRGVLLPAALALMGARAWGRPGHTGG</sequence>
<feature type="transmembrane region" description="Helical" evidence="7">
    <location>
        <begin position="586"/>
        <end position="607"/>
    </location>
</feature>
<feature type="transmembrane region" description="Helical" evidence="7">
    <location>
        <begin position="310"/>
        <end position="336"/>
    </location>
</feature>
<comment type="caution">
    <text evidence="9">The sequence shown here is derived from an EMBL/GenBank/DDBJ whole genome shotgun (WGS) entry which is preliminary data.</text>
</comment>
<dbReference type="AlphaFoldDB" id="A0A6L5GDM1"/>
<dbReference type="Pfam" id="PF03176">
    <property type="entry name" value="MMPL"/>
    <property type="match status" value="2"/>
</dbReference>
<evidence type="ECO:0000256" key="1">
    <source>
        <dbReference type="ARBA" id="ARBA00004651"/>
    </source>
</evidence>
<feature type="transmembrane region" description="Helical" evidence="7">
    <location>
        <begin position="223"/>
        <end position="256"/>
    </location>
</feature>
<evidence type="ECO:0000313" key="9">
    <source>
        <dbReference type="EMBL" id="MQM27755.1"/>
    </source>
</evidence>
<feature type="transmembrane region" description="Helical" evidence="7">
    <location>
        <begin position="670"/>
        <end position="696"/>
    </location>
</feature>
<feature type="transmembrane region" description="Helical" evidence="7">
    <location>
        <begin position="342"/>
        <end position="366"/>
    </location>
</feature>
<evidence type="ECO:0000256" key="7">
    <source>
        <dbReference type="SAM" id="Phobius"/>
    </source>
</evidence>
<keyword evidence="2" id="KW-1003">Cell membrane</keyword>
<evidence type="ECO:0000256" key="2">
    <source>
        <dbReference type="ARBA" id="ARBA00022475"/>
    </source>
</evidence>
<evidence type="ECO:0000256" key="6">
    <source>
        <dbReference type="SAM" id="MobiDB-lite"/>
    </source>
</evidence>
<keyword evidence="4 7" id="KW-1133">Transmembrane helix</keyword>
<evidence type="ECO:0000256" key="3">
    <source>
        <dbReference type="ARBA" id="ARBA00022692"/>
    </source>
</evidence>
<accession>A0A6L5GDM1</accession>
<evidence type="ECO:0000256" key="4">
    <source>
        <dbReference type="ARBA" id="ARBA00022989"/>
    </source>
</evidence>
<dbReference type="Proteomes" id="UP000477750">
    <property type="component" value="Unassembled WGS sequence"/>
</dbReference>
<comment type="subcellular location">
    <subcellularLocation>
        <location evidence="1">Cell membrane</location>
        <topology evidence="1">Multi-pass membrane protein</topology>
    </subcellularLocation>
</comment>
<dbReference type="InterPro" id="IPR004869">
    <property type="entry name" value="MMPL_dom"/>
</dbReference>
<evidence type="ECO:0000256" key="5">
    <source>
        <dbReference type="ARBA" id="ARBA00023136"/>
    </source>
</evidence>
<gene>
    <name evidence="9" type="ORF">GFD30_19605</name>
</gene>
<evidence type="ECO:0000259" key="8">
    <source>
        <dbReference type="PROSITE" id="PS50156"/>
    </source>
</evidence>
<keyword evidence="10" id="KW-1185">Reference proteome</keyword>
<proteinExistence type="predicted"/>
<feature type="region of interest" description="Disordered" evidence="6">
    <location>
        <begin position="1"/>
        <end position="34"/>
    </location>
</feature>
<keyword evidence="3 7" id="KW-0812">Transmembrane</keyword>
<dbReference type="EMBL" id="WIAO01000028">
    <property type="protein sequence ID" value="MQM27755.1"/>
    <property type="molecule type" value="Genomic_DNA"/>
</dbReference>
<dbReference type="Gene3D" id="1.20.1640.10">
    <property type="entry name" value="Multidrug efflux transporter AcrB transmembrane domain"/>
    <property type="match status" value="2"/>
</dbReference>
<feature type="transmembrane region" description="Helical" evidence="7">
    <location>
        <begin position="268"/>
        <end position="289"/>
    </location>
</feature>
<dbReference type="InterPro" id="IPR050545">
    <property type="entry name" value="Mycobact_MmpL"/>
</dbReference>
<dbReference type="PANTHER" id="PTHR33406">
    <property type="entry name" value="MEMBRANE PROTEIN MJ1562-RELATED"/>
    <property type="match status" value="1"/>
</dbReference>
<feature type="transmembrane region" description="Helical" evidence="7">
    <location>
        <begin position="405"/>
        <end position="425"/>
    </location>
</feature>
<feature type="transmembrane region" description="Helical" evidence="7">
    <location>
        <begin position="627"/>
        <end position="649"/>
    </location>
</feature>
<evidence type="ECO:0000313" key="10">
    <source>
        <dbReference type="Proteomes" id="UP000477750"/>
    </source>
</evidence>
<dbReference type="PANTHER" id="PTHR33406:SF13">
    <property type="entry name" value="MEMBRANE PROTEIN YDFJ"/>
    <property type="match status" value="1"/>
</dbReference>
<feature type="transmembrane region" description="Helical" evidence="7">
    <location>
        <begin position="562"/>
        <end position="579"/>
    </location>
</feature>
<keyword evidence="5 7" id="KW-0472">Membrane</keyword>
<feature type="transmembrane region" description="Helical" evidence="7">
    <location>
        <begin position="702"/>
        <end position="727"/>
    </location>
</feature>
<dbReference type="SUPFAM" id="SSF82866">
    <property type="entry name" value="Multidrug efflux transporter AcrB transmembrane domain"/>
    <property type="match status" value="2"/>
</dbReference>
<organism evidence="9 10">
    <name type="scientific">Glycomyces albidus</name>
    <dbReference type="NCBI Taxonomy" id="2656774"/>
    <lineage>
        <taxon>Bacteria</taxon>
        <taxon>Bacillati</taxon>
        <taxon>Actinomycetota</taxon>
        <taxon>Actinomycetes</taxon>
        <taxon>Glycomycetales</taxon>
        <taxon>Glycomycetaceae</taxon>
        <taxon>Glycomyces</taxon>
    </lineage>
</organism>
<protein>
    <submittedName>
        <fullName evidence="9">MMPL family transporter</fullName>
    </submittedName>
</protein>